<evidence type="ECO:0000256" key="2">
    <source>
        <dbReference type="SAM" id="MobiDB-lite"/>
    </source>
</evidence>
<dbReference type="Proteomes" id="UP001240250">
    <property type="component" value="Unassembled WGS sequence"/>
</dbReference>
<protein>
    <submittedName>
        <fullName evidence="3">Alkaline shock family protein YloU</fullName>
    </submittedName>
</protein>
<dbReference type="RefSeq" id="WP_082131576.1">
    <property type="nucleotide sequence ID" value="NZ_CP084585.1"/>
</dbReference>
<feature type="compositionally biased region" description="Low complexity" evidence="2">
    <location>
        <begin position="1"/>
        <end position="18"/>
    </location>
</feature>
<dbReference type="InterPro" id="IPR005531">
    <property type="entry name" value="Asp23"/>
</dbReference>
<comment type="caution">
    <text evidence="3">The sequence shown here is derived from an EMBL/GenBank/DDBJ whole genome shotgun (WGS) entry which is preliminary data.</text>
</comment>
<organism evidence="3 4">
    <name type="scientific">Cellulomonas iranensis</name>
    <dbReference type="NCBI Taxonomy" id="76862"/>
    <lineage>
        <taxon>Bacteria</taxon>
        <taxon>Bacillati</taxon>
        <taxon>Actinomycetota</taxon>
        <taxon>Actinomycetes</taxon>
        <taxon>Micrococcales</taxon>
        <taxon>Cellulomonadaceae</taxon>
        <taxon>Cellulomonas</taxon>
    </lineage>
</organism>
<gene>
    <name evidence="3" type="ORF">JO380_001456</name>
</gene>
<evidence type="ECO:0000313" key="4">
    <source>
        <dbReference type="Proteomes" id="UP001240250"/>
    </source>
</evidence>
<reference evidence="3 4" key="1">
    <citation type="submission" date="2023-07" db="EMBL/GenBank/DDBJ databases">
        <title>Sequencing the genomes of 1000 actinobacteria strains.</title>
        <authorList>
            <person name="Klenk H.-P."/>
        </authorList>
    </citation>
    <scope>NUCLEOTIDE SEQUENCE [LARGE SCALE GENOMIC DNA]</scope>
    <source>
        <strain evidence="3 4">DSM 14785</strain>
    </source>
</reference>
<name>A0ABU0GI73_9CELL</name>
<feature type="region of interest" description="Disordered" evidence="2">
    <location>
        <begin position="1"/>
        <end position="42"/>
    </location>
</feature>
<dbReference type="PANTHER" id="PTHR34297:SF3">
    <property type="entry name" value="ALKALINE SHOCK PROTEIN 23"/>
    <property type="match status" value="1"/>
</dbReference>
<comment type="similarity">
    <text evidence="1">Belongs to the asp23 family.</text>
</comment>
<evidence type="ECO:0000256" key="1">
    <source>
        <dbReference type="ARBA" id="ARBA00005721"/>
    </source>
</evidence>
<dbReference type="EMBL" id="JAUSVM010000001">
    <property type="protein sequence ID" value="MDQ0425075.1"/>
    <property type="molecule type" value="Genomic_DNA"/>
</dbReference>
<evidence type="ECO:0000313" key="3">
    <source>
        <dbReference type="EMBL" id="MDQ0425075.1"/>
    </source>
</evidence>
<proteinExistence type="inferred from homology"/>
<feature type="compositionally biased region" description="Gly residues" evidence="2">
    <location>
        <begin position="23"/>
        <end position="34"/>
    </location>
</feature>
<dbReference type="PANTHER" id="PTHR34297">
    <property type="entry name" value="HYPOTHETICAL CYTOSOLIC PROTEIN-RELATED"/>
    <property type="match status" value="1"/>
</dbReference>
<dbReference type="Pfam" id="PF03780">
    <property type="entry name" value="Asp23"/>
    <property type="match status" value="1"/>
</dbReference>
<sequence length="171" mass="17374">MTEQTSTPTSTTTSTPSPANRGPRGGNTALGGGVASSTPLQTEHGTTTIADGVVAKIAGIAAGDVAGVYALGGGAARAFGALRERIPGGTTNHAQGISVEVGEQEAAIDVDLVAEYGVSVVDLAEGVRRNIITSVERMTGLRVIEVNITVNDVHLPQDDPQPEPEPQPRVA</sequence>
<accession>A0ABU0GI73</accession>
<keyword evidence="4" id="KW-1185">Reference proteome</keyword>